<dbReference type="AlphaFoldDB" id="A0A1I0PM79"/>
<organism evidence="4 5">
    <name type="scientific">Chitinophaga arvensicola</name>
    <dbReference type="NCBI Taxonomy" id="29529"/>
    <lineage>
        <taxon>Bacteria</taxon>
        <taxon>Pseudomonadati</taxon>
        <taxon>Bacteroidota</taxon>
        <taxon>Chitinophagia</taxon>
        <taxon>Chitinophagales</taxon>
        <taxon>Chitinophagaceae</taxon>
        <taxon>Chitinophaga</taxon>
    </lineage>
</organism>
<dbReference type="GO" id="GO:0016989">
    <property type="term" value="F:sigma factor antagonist activity"/>
    <property type="evidence" value="ECO:0007669"/>
    <property type="project" value="TreeGrafter"/>
</dbReference>
<keyword evidence="1" id="KW-0812">Transmembrane</keyword>
<name>A0A1I0PM79_9BACT</name>
<sequence>MTKDQFIALLEKYHRQQLSAGELHAFLDAAADPSFESLITDKLSRELQDFKADANAGEEREQKVWQHISQQIHHETPVKTADTKVRPLYKWGWAAASVILVLGIGIYLLNANKKNTPAPGVAVSNDIAPGKEGAVLTLADGSQVVLDSLGNGLVTTQNGTQVVLKSGQLSYDPTGTSGEAVAYNTIRIPKGRQFQLTLPDGSNVWLNAASSLRYPTAFTGKEREVEVTGEAYFEVTKNPSMPFKVNVNNKATIEVLGTHFNVNAYDNEVNIKTTLLEGSVKVRKAAQSKVLQPGQQAQINPGKDITVTNHADTEKVMAWKNGVFNFEGSSLEEIMRQLERWYDIEVVYEKGIPNIEFTGEMTKGISLKGVLIALEKSDVHFRLEGRKLIVLP</sequence>
<dbReference type="InterPro" id="IPR006860">
    <property type="entry name" value="FecR"/>
</dbReference>
<dbReference type="STRING" id="29529.SAMN04488122_0837"/>
<dbReference type="OrthoDB" id="625980at2"/>
<keyword evidence="5" id="KW-1185">Reference proteome</keyword>
<evidence type="ECO:0000313" key="5">
    <source>
        <dbReference type="Proteomes" id="UP000199310"/>
    </source>
</evidence>
<dbReference type="InterPro" id="IPR032508">
    <property type="entry name" value="FecR_C"/>
</dbReference>
<protein>
    <submittedName>
        <fullName evidence="4">FecR protein</fullName>
    </submittedName>
</protein>
<keyword evidence="1" id="KW-1133">Transmembrane helix</keyword>
<evidence type="ECO:0000256" key="1">
    <source>
        <dbReference type="SAM" id="Phobius"/>
    </source>
</evidence>
<evidence type="ECO:0000259" key="3">
    <source>
        <dbReference type="Pfam" id="PF16344"/>
    </source>
</evidence>
<reference evidence="5" key="1">
    <citation type="submission" date="2016-10" db="EMBL/GenBank/DDBJ databases">
        <authorList>
            <person name="Varghese N."/>
            <person name="Submissions S."/>
        </authorList>
    </citation>
    <scope>NUCLEOTIDE SEQUENCE [LARGE SCALE GENOMIC DNA]</scope>
    <source>
        <strain evidence="5">DSM 3695</strain>
    </source>
</reference>
<evidence type="ECO:0000259" key="2">
    <source>
        <dbReference type="Pfam" id="PF04773"/>
    </source>
</evidence>
<dbReference type="EMBL" id="FOJG01000001">
    <property type="protein sequence ID" value="SEW14918.1"/>
    <property type="molecule type" value="Genomic_DNA"/>
</dbReference>
<dbReference type="RefSeq" id="WP_089890955.1">
    <property type="nucleotide sequence ID" value="NZ_FOJG01000001.1"/>
</dbReference>
<dbReference type="Pfam" id="PF04773">
    <property type="entry name" value="FecR"/>
    <property type="match status" value="1"/>
</dbReference>
<gene>
    <name evidence="4" type="ORF">SAMN04488122_0837</name>
</gene>
<dbReference type="Proteomes" id="UP000199310">
    <property type="component" value="Unassembled WGS sequence"/>
</dbReference>
<dbReference type="Gene3D" id="2.60.120.1440">
    <property type="match status" value="1"/>
</dbReference>
<feature type="transmembrane region" description="Helical" evidence="1">
    <location>
        <begin position="91"/>
        <end position="109"/>
    </location>
</feature>
<dbReference type="Pfam" id="PF16344">
    <property type="entry name" value="FecR_C"/>
    <property type="match status" value="1"/>
</dbReference>
<dbReference type="FunFam" id="2.60.120.1440:FF:000001">
    <property type="entry name" value="Putative anti-sigma factor"/>
    <property type="match status" value="1"/>
</dbReference>
<evidence type="ECO:0000313" key="4">
    <source>
        <dbReference type="EMBL" id="SEW14918.1"/>
    </source>
</evidence>
<accession>A0A1I0PM79</accession>
<dbReference type="Gene3D" id="3.55.50.30">
    <property type="match status" value="1"/>
</dbReference>
<dbReference type="PANTHER" id="PTHR30273:SF2">
    <property type="entry name" value="PROTEIN FECR"/>
    <property type="match status" value="1"/>
</dbReference>
<proteinExistence type="predicted"/>
<dbReference type="PANTHER" id="PTHR30273">
    <property type="entry name" value="PERIPLASMIC SIGNAL SENSOR AND SIGMA FACTOR ACTIVATOR FECR-RELATED"/>
    <property type="match status" value="1"/>
</dbReference>
<keyword evidence="1" id="KW-0472">Membrane</keyword>
<feature type="domain" description="FecR protein" evidence="2">
    <location>
        <begin position="185"/>
        <end position="281"/>
    </location>
</feature>
<dbReference type="InterPro" id="IPR012373">
    <property type="entry name" value="Ferrdict_sens_TM"/>
</dbReference>
<feature type="domain" description="Protein FecR C-terminal" evidence="3">
    <location>
        <begin position="324"/>
        <end position="390"/>
    </location>
</feature>